<dbReference type="Gene3D" id="3.40.50.300">
    <property type="entry name" value="P-loop containing nucleotide triphosphate hydrolases"/>
    <property type="match status" value="1"/>
</dbReference>
<evidence type="ECO:0000259" key="2">
    <source>
        <dbReference type="Pfam" id="PF23282"/>
    </source>
</evidence>
<sequence>MCDGWYRQNAIAKTFYELQSSQVESISFLENVKGNDLKSLKEQLLSDTLMGECKTNCGTIRNRLCRKKVPNVIDDVDHLDQRETLAEEPYWFGSRSRIIITTRDRHLLIAHGVKEIYNMEPLDDDEGLQLFTWKAGFEKVHLLPDEYKRLSQRVVQYANGLPLALKVLGSSLCGKDVEEWNDKLERLKNNPNKEIMGVLQISFDGLEDKDKNIFLLIVCFFKGNGHKDYVTSILKKCDFNPIIGIGNLSDKSLLSIKHNEIWVHDLLQEMGWKILGEKSLTVDLGRQIKLWNAIEEIEAIVCFDLSEKCPTKETFLNFLDVLSQMKKLKLLKLDSYSPSGLPSVLPILQYLSNDSDNPSGLLILQYLPNELLILQWIWCPFHYFPSSFQPTQLVEVDLSYSRICRLWGNVELPKLRSVRLFRCTKLTKIFNDFRLVSNLEVLDVGDCVKLSKIDPSIKFLRKLTRLDLSGCRSLDDLPPSLSGINQQCRALQADVDITKVEIHQRFALTPEAYIHSSSNIVFKISSYT</sequence>
<organism evidence="3 4">
    <name type="scientific">Ziziphus jujuba</name>
    <name type="common">Chinese jujube</name>
    <name type="synonym">Ziziphus sativa</name>
    <dbReference type="NCBI Taxonomy" id="326968"/>
    <lineage>
        <taxon>Eukaryota</taxon>
        <taxon>Viridiplantae</taxon>
        <taxon>Streptophyta</taxon>
        <taxon>Embryophyta</taxon>
        <taxon>Tracheophyta</taxon>
        <taxon>Spermatophyta</taxon>
        <taxon>Magnoliopsida</taxon>
        <taxon>eudicotyledons</taxon>
        <taxon>Gunneridae</taxon>
        <taxon>Pentapetalae</taxon>
        <taxon>rosids</taxon>
        <taxon>fabids</taxon>
        <taxon>Rosales</taxon>
        <taxon>Rhamnaceae</taxon>
        <taxon>Paliureae</taxon>
        <taxon>Ziziphus</taxon>
    </lineage>
</organism>
<evidence type="ECO:0000313" key="3">
    <source>
        <dbReference type="Proteomes" id="UP001652623"/>
    </source>
</evidence>
<dbReference type="InterPro" id="IPR058192">
    <property type="entry name" value="WHD_ROQ1-like"/>
</dbReference>
<accession>A0ABM4A532</accession>
<dbReference type="InterPro" id="IPR042197">
    <property type="entry name" value="Apaf_helical"/>
</dbReference>
<dbReference type="PRINTS" id="PR00364">
    <property type="entry name" value="DISEASERSIST"/>
</dbReference>
<protein>
    <submittedName>
        <fullName evidence="4">Disease resistance protein RPV1-like</fullName>
    </submittedName>
</protein>
<keyword evidence="3" id="KW-1185">Reference proteome</keyword>
<dbReference type="Gene3D" id="3.80.10.10">
    <property type="entry name" value="Ribonuclease Inhibitor"/>
    <property type="match status" value="1"/>
</dbReference>
<dbReference type="InterPro" id="IPR036390">
    <property type="entry name" value="WH_DNA-bd_sf"/>
</dbReference>
<dbReference type="PANTHER" id="PTHR11017:SF573">
    <property type="entry name" value="ADP-RIBOSYL CYCLASE_CYCLIC ADP-RIBOSE HYDROLASE"/>
    <property type="match status" value="1"/>
</dbReference>
<gene>
    <name evidence="4" type="primary">LOC107421906</name>
</gene>
<dbReference type="RefSeq" id="XP_060671838.1">
    <property type="nucleotide sequence ID" value="XM_060815855.1"/>
</dbReference>
<dbReference type="InterPro" id="IPR027417">
    <property type="entry name" value="P-loop_NTPase"/>
</dbReference>
<keyword evidence="1" id="KW-0677">Repeat</keyword>
<dbReference type="InterPro" id="IPR032675">
    <property type="entry name" value="LRR_dom_sf"/>
</dbReference>
<dbReference type="PANTHER" id="PTHR11017">
    <property type="entry name" value="LEUCINE-RICH REPEAT-CONTAINING PROTEIN"/>
    <property type="match status" value="1"/>
</dbReference>
<evidence type="ECO:0000313" key="4">
    <source>
        <dbReference type="RefSeq" id="XP_060671838.1"/>
    </source>
</evidence>
<dbReference type="SUPFAM" id="SSF46785">
    <property type="entry name" value="Winged helix' DNA-binding domain"/>
    <property type="match status" value="1"/>
</dbReference>
<dbReference type="SUPFAM" id="SSF52058">
    <property type="entry name" value="L domain-like"/>
    <property type="match status" value="1"/>
</dbReference>
<evidence type="ECO:0000256" key="1">
    <source>
        <dbReference type="ARBA" id="ARBA00022737"/>
    </source>
</evidence>
<dbReference type="Gene3D" id="1.10.8.430">
    <property type="entry name" value="Helical domain of apoptotic protease-activating factors"/>
    <property type="match status" value="1"/>
</dbReference>
<dbReference type="Proteomes" id="UP001652623">
    <property type="component" value="Chromosome 3"/>
</dbReference>
<name>A0ABM4A532_ZIZJJ</name>
<proteinExistence type="predicted"/>
<dbReference type="GeneID" id="107421906"/>
<reference evidence="4" key="1">
    <citation type="submission" date="2025-08" db="UniProtKB">
        <authorList>
            <consortium name="RefSeq"/>
        </authorList>
    </citation>
    <scope>IDENTIFICATION</scope>
    <source>
        <tissue evidence="4">Seedling</tissue>
    </source>
</reference>
<dbReference type="InterPro" id="IPR044974">
    <property type="entry name" value="Disease_R_plants"/>
</dbReference>
<dbReference type="Pfam" id="PF23282">
    <property type="entry name" value="WHD_ROQ1"/>
    <property type="match status" value="1"/>
</dbReference>
<feature type="domain" description="Disease resistance protein Roq1-like winged-helix" evidence="2">
    <location>
        <begin position="207"/>
        <end position="279"/>
    </location>
</feature>
<dbReference type="SUPFAM" id="SSF52540">
    <property type="entry name" value="P-loop containing nucleoside triphosphate hydrolases"/>
    <property type="match status" value="1"/>
</dbReference>